<evidence type="ECO:0000313" key="3">
    <source>
        <dbReference type="Proteomes" id="UP000568664"/>
    </source>
</evidence>
<feature type="signal peptide" evidence="1">
    <location>
        <begin position="1"/>
        <end position="23"/>
    </location>
</feature>
<keyword evidence="3" id="KW-1185">Reference proteome</keyword>
<accession>A0A7Y0Q734</accession>
<evidence type="ECO:0000256" key="1">
    <source>
        <dbReference type="SAM" id="SignalP"/>
    </source>
</evidence>
<reference evidence="2 3" key="1">
    <citation type="submission" date="2020-04" db="EMBL/GenBank/DDBJ databases">
        <title>Thalassotalea sp. M1531, isolated from the surface of marine red alga.</title>
        <authorList>
            <person name="Pang L."/>
            <person name="Lu D.-C."/>
        </authorList>
    </citation>
    <scope>NUCLEOTIDE SEQUENCE [LARGE SCALE GENOMIC DNA]</scope>
    <source>
        <strain evidence="2 3">M1531</strain>
    </source>
</reference>
<dbReference type="InterPro" id="IPR021557">
    <property type="entry name" value="DUF3016"/>
</dbReference>
<dbReference type="Pfam" id="PF11454">
    <property type="entry name" value="DUF3016"/>
    <property type="match status" value="1"/>
</dbReference>
<protein>
    <submittedName>
        <fullName evidence="2">DUF3016 domain-containing protein</fullName>
    </submittedName>
</protein>
<sequence length="168" mass="19771">MKLNKLLKLFTSLSLVFATAAYAGNAEVNWTNPDDYRDIRPANQSKKRFHEKTFEEFEEFFTELAGKLPEGYQLKLNVTDVDLAGNVEFGRTQPIRIVRQLFFPRMDFDYQLLDANNQVLMAENVELKDMNFLNNIRTRTSTESLGYEKVMLEKWFNQTMKEHLVKEK</sequence>
<keyword evidence="1" id="KW-0732">Signal</keyword>
<dbReference type="EMBL" id="JABBXH010000003">
    <property type="protein sequence ID" value="NMP31776.1"/>
    <property type="molecule type" value="Genomic_DNA"/>
</dbReference>
<proteinExistence type="predicted"/>
<dbReference type="RefSeq" id="WP_169075122.1">
    <property type="nucleotide sequence ID" value="NZ_JABBXH010000003.1"/>
</dbReference>
<gene>
    <name evidence="2" type="ORF">HII17_09390</name>
</gene>
<name>A0A7Y0Q734_9GAMM</name>
<comment type="caution">
    <text evidence="2">The sequence shown here is derived from an EMBL/GenBank/DDBJ whole genome shotgun (WGS) entry which is preliminary data.</text>
</comment>
<dbReference type="AlphaFoldDB" id="A0A7Y0Q734"/>
<dbReference type="Proteomes" id="UP000568664">
    <property type="component" value="Unassembled WGS sequence"/>
</dbReference>
<evidence type="ECO:0000313" key="2">
    <source>
        <dbReference type="EMBL" id="NMP31776.1"/>
    </source>
</evidence>
<organism evidence="2 3">
    <name type="scientific">Thalassotalea algicola</name>
    <dbReference type="NCBI Taxonomy" id="2716224"/>
    <lineage>
        <taxon>Bacteria</taxon>
        <taxon>Pseudomonadati</taxon>
        <taxon>Pseudomonadota</taxon>
        <taxon>Gammaproteobacteria</taxon>
        <taxon>Alteromonadales</taxon>
        <taxon>Colwelliaceae</taxon>
        <taxon>Thalassotalea</taxon>
    </lineage>
</organism>
<feature type="chain" id="PRO_5031558183" evidence="1">
    <location>
        <begin position="24"/>
        <end position="168"/>
    </location>
</feature>